<dbReference type="SUPFAM" id="SSF55874">
    <property type="entry name" value="ATPase domain of HSP90 chaperone/DNA topoisomerase II/histidine kinase"/>
    <property type="match status" value="1"/>
</dbReference>
<dbReference type="Gene3D" id="3.30.565.10">
    <property type="entry name" value="Histidine kinase-like ATPase, C-terminal domain"/>
    <property type="match status" value="1"/>
</dbReference>
<sequence length="96" mass="10485">MAYRPDEIRKTTLREAVRSRPRMYFGADRDDPALPGLVLRLVVDDARCDGAVRVEIQGDPDFTVTDDGVGMPLVTPDGRAWPPVAVPGSLSWCSGD</sequence>
<accession>A0ABR7L7T6</accession>
<dbReference type="RefSeq" id="WP_187221094.1">
    <property type="nucleotide sequence ID" value="NZ_JABVED010000008.1"/>
</dbReference>
<dbReference type="Proteomes" id="UP000734823">
    <property type="component" value="Unassembled WGS sequence"/>
</dbReference>
<gene>
    <name evidence="1" type="ORF">GPZ80_15640</name>
</gene>
<keyword evidence="2" id="KW-1185">Reference proteome</keyword>
<evidence type="ECO:0000313" key="2">
    <source>
        <dbReference type="Proteomes" id="UP000734823"/>
    </source>
</evidence>
<dbReference type="InterPro" id="IPR036890">
    <property type="entry name" value="HATPase_C_sf"/>
</dbReference>
<proteinExistence type="predicted"/>
<comment type="caution">
    <text evidence="1">The sequence shown here is derived from an EMBL/GenBank/DDBJ whole genome shotgun (WGS) entry which is preliminary data.</text>
</comment>
<dbReference type="EMBL" id="JABVED010000008">
    <property type="protein sequence ID" value="MBC6448608.1"/>
    <property type="molecule type" value="Genomic_DNA"/>
</dbReference>
<organism evidence="1 2">
    <name type="scientific">Actinokineospora xionganensis</name>
    <dbReference type="NCBI Taxonomy" id="2684470"/>
    <lineage>
        <taxon>Bacteria</taxon>
        <taxon>Bacillati</taxon>
        <taxon>Actinomycetota</taxon>
        <taxon>Actinomycetes</taxon>
        <taxon>Pseudonocardiales</taxon>
        <taxon>Pseudonocardiaceae</taxon>
        <taxon>Actinokineospora</taxon>
    </lineage>
</organism>
<evidence type="ECO:0000313" key="1">
    <source>
        <dbReference type="EMBL" id="MBC6448608.1"/>
    </source>
</evidence>
<evidence type="ECO:0008006" key="3">
    <source>
        <dbReference type="Google" id="ProtNLM"/>
    </source>
</evidence>
<name>A0ABR7L7T6_9PSEU</name>
<reference evidence="1 2" key="1">
    <citation type="submission" date="2020-06" db="EMBL/GenBank/DDBJ databases">
        <title>Actinokineospora xiongansis sp. nov., isolated from soil of Baiyangdian.</title>
        <authorList>
            <person name="Zhang X."/>
        </authorList>
    </citation>
    <scope>NUCLEOTIDE SEQUENCE [LARGE SCALE GENOMIC DNA]</scope>
    <source>
        <strain evidence="1 2">HBU206404</strain>
    </source>
</reference>
<protein>
    <recommendedName>
        <fullName evidence="3">ATP-binding protein</fullName>
    </recommendedName>
</protein>